<evidence type="ECO:0000313" key="4">
    <source>
        <dbReference type="Proteomes" id="UP000320176"/>
    </source>
</evidence>
<keyword evidence="1" id="KW-0732">Signal</keyword>
<dbReference type="InterPro" id="IPR018247">
    <property type="entry name" value="EF_Hand_1_Ca_BS"/>
</dbReference>
<reference evidence="3 4" key="1">
    <citation type="submission" date="2019-02" db="EMBL/GenBank/DDBJ databases">
        <title>Deep-cultivation of Planctomycetes and their phenomic and genomic characterization uncovers novel biology.</title>
        <authorList>
            <person name="Wiegand S."/>
            <person name="Jogler M."/>
            <person name="Boedeker C."/>
            <person name="Pinto D."/>
            <person name="Vollmers J."/>
            <person name="Rivas-Marin E."/>
            <person name="Kohn T."/>
            <person name="Peeters S.H."/>
            <person name="Heuer A."/>
            <person name="Rast P."/>
            <person name="Oberbeckmann S."/>
            <person name="Bunk B."/>
            <person name="Jeske O."/>
            <person name="Meyerdierks A."/>
            <person name="Storesund J.E."/>
            <person name="Kallscheuer N."/>
            <person name="Luecker S."/>
            <person name="Lage O.M."/>
            <person name="Pohl T."/>
            <person name="Merkel B.J."/>
            <person name="Hornburger P."/>
            <person name="Mueller R.-W."/>
            <person name="Bruemmer F."/>
            <person name="Labrenz M."/>
            <person name="Spormann A.M."/>
            <person name="Op Den Camp H."/>
            <person name="Overmann J."/>
            <person name="Amann R."/>
            <person name="Jetten M.S.M."/>
            <person name="Mascher T."/>
            <person name="Medema M.H."/>
            <person name="Devos D.P."/>
            <person name="Kaster A.-K."/>
            <person name="Ovreas L."/>
            <person name="Rohde M."/>
            <person name="Galperin M.Y."/>
            <person name="Jogler C."/>
        </authorList>
    </citation>
    <scope>NUCLEOTIDE SEQUENCE [LARGE SCALE GENOMIC DNA]</scope>
    <source>
        <strain evidence="3 4">Pla52n</strain>
    </source>
</reference>
<dbReference type="GO" id="GO:0004197">
    <property type="term" value="F:cysteine-type endopeptidase activity"/>
    <property type="evidence" value="ECO:0007669"/>
    <property type="project" value="InterPro"/>
</dbReference>
<dbReference type="EMBL" id="SJPN01000013">
    <property type="protein sequence ID" value="TWT91977.1"/>
    <property type="molecule type" value="Genomic_DNA"/>
</dbReference>
<feature type="chain" id="PRO_5022715930" evidence="1">
    <location>
        <begin position="29"/>
        <end position="505"/>
    </location>
</feature>
<dbReference type="PANTHER" id="PTHR22576:SF37">
    <property type="entry name" value="MUCOSA-ASSOCIATED LYMPHOID TISSUE LYMPHOMA TRANSLOCATION PROTEIN 1"/>
    <property type="match status" value="1"/>
</dbReference>
<evidence type="ECO:0000256" key="1">
    <source>
        <dbReference type="SAM" id="SignalP"/>
    </source>
</evidence>
<accession>A0A5C5ZYF7</accession>
<feature type="domain" description="PDZ" evidence="2">
    <location>
        <begin position="400"/>
        <end position="444"/>
    </location>
</feature>
<dbReference type="InterPro" id="IPR029030">
    <property type="entry name" value="Caspase-like_dom_sf"/>
</dbReference>
<proteinExistence type="predicted"/>
<dbReference type="Gene3D" id="2.30.42.10">
    <property type="match status" value="1"/>
</dbReference>
<dbReference type="Proteomes" id="UP000320176">
    <property type="component" value="Unassembled WGS sequence"/>
</dbReference>
<comment type="caution">
    <text evidence="3">The sequence shown here is derived from an EMBL/GenBank/DDBJ whole genome shotgun (WGS) entry which is preliminary data.</text>
</comment>
<dbReference type="Gene3D" id="3.40.50.1460">
    <property type="match status" value="1"/>
</dbReference>
<evidence type="ECO:0000313" key="3">
    <source>
        <dbReference type="EMBL" id="TWT91977.1"/>
    </source>
</evidence>
<dbReference type="SUPFAM" id="SSF50156">
    <property type="entry name" value="PDZ domain-like"/>
    <property type="match status" value="1"/>
</dbReference>
<dbReference type="PANTHER" id="PTHR22576">
    <property type="entry name" value="MUCOSA ASSOCIATED LYMPHOID TISSUE LYMPHOMA TRANSLOCATION PROTEIN 1/PARACASPASE"/>
    <property type="match status" value="1"/>
</dbReference>
<keyword evidence="4" id="KW-1185">Reference proteome</keyword>
<dbReference type="PROSITE" id="PS00018">
    <property type="entry name" value="EF_HAND_1"/>
    <property type="match status" value="1"/>
</dbReference>
<name>A0A5C5ZYF7_9BACT</name>
<dbReference type="InterPro" id="IPR052039">
    <property type="entry name" value="Caspase-related_regulators"/>
</dbReference>
<evidence type="ECO:0000259" key="2">
    <source>
        <dbReference type="PROSITE" id="PS50106"/>
    </source>
</evidence>
<dbReference type="InterPro" id="IPR036034">
    <property type="entry name" value="PDZ_sf"/>
</dbReference>
<dbReference type="RefSeq" id="WP_146523359.1">
    <property type="nucleotide sequence ID" value="NZ_CP151726.1"/>
</dbReference>
<protein>
    <submittedName>
        <fullName evidence="3">Caspase domain protein</fullName>
    </submittedName>
</protein>
<dbReference type="PROSITE" id="PS50106">
    <property type="entry name" value="PDZ"/>
    <property type="match status" value="1"/>
</dbReference>
<dbReference type="AlphaFoldDB" id="A0A5C5ZYF7"/>
<gene>
    <name evidence="3" type="ORF">Pla52n_64500</name>
</gene>
<dbReference type="InterPro" id="IPR011600">
    <property type="entry name" value="Pept_C14_caspase"/>
</dbReference>
<feature type="signal peptide" evidence="1">
    <location>
        <begin position="1"/>
        <end position="28"/>
    </location>
</feature>
<dbReference type="SUPFAM" id="SSF52129">
    <property type="entry name" value="Caspase-like"/>
    <property type="match status" value="1"/>
</dbReference>
<dbReference type="Pfam" id="PF00656">
    <property type="entry name" value="Peptidase_C14"/>
    <property type="match status" value="1"/>
</dbReference>
<dbReference type="InterPro" id="IPR001478">
    <property type="entry name" value="PDZ"/>
</dbReference>
<dbReference type="OrthoDB" id="9812426at2"/>
<organism evidence="3 4">
    <name type="scientific">Stieleria varia</name>
    <dbReference type="NCBI Taxonomy" id="2528005"/>
    <lineage>
        <taxon>Bacteria</taxon>
        <taxon>Pseudomonadati</taxon>
        <taxon>Planctomycetota</taxon>
        <taxon>Planctomycetia</taxon>
        <taxon>Pirellulales</taxon>
        <taxon>Pirellulaceae</taxon>
        <taxon>Stieleria</taxon>
    </lineage>
</organism>
<sequence precursor="true">MDKSFTKRLVSLCLLILVVFASRKQASADQYAFLVGVRDYSLNNELTPLSYSENDVEDLATTLQQAGVPTGNITLMTQTAAAKQARYTPTSRQIRKELSMVLSELTEQDSIIIGFSGHGLQFKGDPVNYFCPADASLEDKSTLISLSSIYEDLHACKAGAKFLLVDACRNDPLSNIRKAPRRITIEDVKSRRPPVPSGGTVALFSCSASQFSFEHKELENGVFFYFVNEAFSGKADQDRDGTIDHLELESYTIKRVQQWTRIHLGEPQTPERIGSARGVMNLLVMSANRTPTQSHRDNVARKELDTPDAVVKVPPRTDAMKNAPPFADLSSTEMIDLSKLDFKSETPDMFSDKTQSSSGDTNLDLRDLNRSEKLERIATNYALNEYSVLSGSGLRRQGPLILLASDDEGLFGFEADYIDATIQVTSVDPKGPAAGSGLKPGDRIYFKPPGNTTTPSSLYNGVSRFQSLNHFQEKFRFKKKDDVLKLVIRRDNMNHDFWLLFTVDK</sequence>
<dbReference type="GO" id="GO:0006508">
    <property type="term" value="P:proteolysis"/>
    <property type="evidence" value="ECO:0007669"/>
    <property type="project" value="InterPro"/>
</dbReference>